<keyword evidence="4" id="KW-0808">Transferase</keyword>
<evidence type="ECO:0000256" key="3">
    <source>
        <dbReference type="ARBA" id="ARBA00022516"/>
    </source>
</evidence>
<keyword evidence="13" id="KW-1185">Reference proteome</keyword>
<feature type="compositionally biased region" description="Polar residues" evidence="11">
    <location>
        <begin position="329"/>
        <end position="356"/>
    </location>
</feature>
<evidence type="ECO:0000256" key="11">
    <source>
        <dbReference type="SAM" id="MobiDB-lite"/>
    </source>
</evidence>
<comment type="similarity">
    <text evidence="2">Belongs to the diacylglycerol acyltransferase family.</text>
</comment>
<reference evidence="12 13" key="1">
    <citation type="journal article" date="2015" name="Genome Biol. Evol.">
        <title>Phylogenomic analyses indicate that early fungi evolved digesting cell walls of algal ancestors of land plants.</title>
        <authorList>
            <person name="Chang Y."/>
            <person name="Wang S."/>
            <person name="Sekimoto S."/>
            <person name="Aerts A.L."/>
            <person name="Choi C."/>
            <person name="Clum A."/>
            <person name="LaButti K.M."/>
            <person name="Lindquist E.A."/>
            <person name="Yee Ngan C."/>
            <person name="Ohm R.A."/>
            <person name="Salamov A.A."/>
            <person name="Grigoriev I.V."/>
            <person name="Spatafora J.W."/>
            <person name="Berbee M.L."/>
        </authorList>
    </citation>
    <scope>NUCLEOTIDE SEQUENCE [LARGE SCALE GENOMIC DNA]</scope>
    <source>
        <strain evidence="12 13">JEL478</strain>
    </source>
</reference>
<feature type="region of interest" description="Disordered" evidence="11">
    <location>
        <begin position="1"/>
        <end position="72"/>
    </location>
</feature>
<dbReference type="PANTHER" id="PTHR12317">
    <property type="entry name" value="DIACYLGLYCEROL O-ACYLTRANSFERASE"/>
    <property type="match status" value="1"/>
</dbReference>
<dbReference type="InterPro" id="IPR007130">
    <property type="entry name" value="DAGAT"/>
</dbReference>
<sequence length="544" mass="60499">MATQFAPIPDDLHFDHGPPLTKMESDGPPEAETVMDFVVPDHSPIPPPSRSQSPPPSRGSANHSGNRRRQPIPALPRSSLGAIVPAVLSALLSALSSLVVLPLRPIVRLTAPLVHHIYNSYLKGLLVMFSSQILFLLPLSIKLYQVLWKHRWTSPLAAAYTAWIVLFDRSPWRGGRPISWVRNNWVYDTLVEAFPMRIVRDGPELDSRGRYLFACHPHGILGTSFWVCFTSDRASRFSSLFPGIQLRVATLSSNFFIPVGREYLLGRGFIGADKKSLKWWLCGDEHGLAREGANVKRRGLLSWLKGSRKSNELGHEAVSQRVAFKNVDRTSSFEPIPTNDSTGVQDQSPESNVQTKTNEERPHQQSIAPDPIVLSRAAEVTPVPSYNDQNSHPEGHAVAIVVGGAQEALYAIPGTNRLVLNRRKGFIRVALETGARLVPVYAFGENDLFSQVANPTLRYLQGVAKQYLGWTPVVFWGRWGLPVPRMGGVVVVVGKPLSNPHIQSPTVDDVDYWHAEYISALRALYERYKDIYDLGRTEGLTIVE</sequence>
<evidence type="ECO:0000256" key="4">
    <source>
        <dbReference type="ARBA" id="ARBA00022679"/>
    </source>
</evidence>
<feature type="compositionally biased region" description="Pro residues" evidence="11">
    <location>
        <begin position="43"/>
        <end position="57"/>
    </location>
</feature>
<dbReference type="GO" id="GO:0008374">
    <property type="term" value="F:O-acyltransferase activity"/>
    <property type="evidence" value="ECO:0007669"/>
    <property type="project" value="InterPro"/>
</dbReference>
<evidence type="ECO:0000313" key="12">
    <source>
        <dbReference type="EMBL" id="KXS19853.1"/>
    </source>
</evidence>
<evidence type="ECO:0000256" key="2">
    <source>
        <dbReference type="ARBA" id="ARBA00005420"/>
    </source>
</evidence>
<proteinExistence type="inferred from homology"/>
<evidence type="ECO:0000256" key="7">
    <source>
        <dbReference type="ARBA" id="ARBA00022989"/>
    </source>
</evidence>
<dbReference type="GO" id="GO:0006629">
    <property type="term" value="P:lipid metabolic process"/>
    <property type="evidence" value="ECO:0007669"/>
    <property type="project" value="UniProtKB-KW"/>
</dbReference>
<evidence type="ECO:0000256" key="9">
    <source>
        <dbReference type="ARBA" id="ARBA00023136"/>
    </source>
</evidence>
<keyword evidence="6" id="KW-0256">Endoplasmic reticulum</keyword>
<dbReference type="Pfam" id="PF03982">
    <property type="entry name" value="DAGAT"/>
    <property type="match status" value="2"/>
</dbReference>
<keyword evidence="8" id="KW-0443">Lipid metabolism</keyword>
<keyword evidence="5" id="KW-0812">Transmembrane</keyword>
<evidence type="ECO:0000256" key="1">
    <source>
        <dbReference type="ARBA" id="ARBA00004477"/>
    </source>
</evidence>
<dbReference type="OrthoDB" id="264532at2759"/>
<evidence type="ECO:0000256" key="10">
    <source>
        <dbReference type="ARBA" id="ARBA00023315"/>
    </source>
</evidence>
<keyword evidence="7" id="KW-1133">Transmembrane helix</keyword>
<dbReference type="Proteomes" id="UP000070544">
    <property type="component" value="Unassembled WGS sequence"/>
</dbReference>
<gene>
    <name evidence="12" type="ORF">M427DRAFT_108629</name>
</gene>
<dbReference type="SUPFAM" id="SSF69593">
    <property type="entry name" value="Glycerol-3-phosphate (1)-acyltransferase"/>
    <property type="match status" value="1"/>
</dbReference>
<dbReference type="AlphaFoldDB" id="A0A139ATF9"/>
<keyword evidence="10" id="KW-0012">Acyltransferase</keyword>
<evidence type="ECO:0000256" key="5">
    <source>
        <dbReference type="ARBA" id="ARBA00022692"/>
    </source>
</evidence>
<dbReference type="EMBL" id="KQ965737">
    <property type="protein sequence ID" value="KXS19853.1"/>
    <property type="molecule type" value="Genomic_DNA"/>
</dbReference>
<evidence type="ECO:0000256" key="8">
    <source>
        <dbReference type="ARBA" id="ARBA00023098"/>
    </source>
</evidence>
<organism evidence="12 13">
    <name type="scientific">Gonapodya prolifera (strain JEL478)</name>
    <name type="common">Monoblepharis prolifera</name>
    <dbReference type="NCBI Taxonomy" id="1344416"/>
    <lineage>
        <taxon>Eukaryota</taxon>
        <taxon>Fungi</taxon>
        <taxon>Fungi incertae sedis</taxon>
        <taxon>Chytridiomycota</taxon>
        <taxon>Chytridiomycota incertae sedis</taxon>
        <taxon>Monoblepharidomycetes</taxon>
        <taxon>Monoblepharidales</taxon>
        <taxon>Gonapodyaceae</taxon>
        <taxon>Gonapodya</taxon>
    </lineage>
</organism>
<evidence type="ECO:0000313" key="13">
    <source>
        <dbReference type="Proteomes" id="UP000070544"/>
    </source>
</evidence>
<dbReference type="GO" id="GO:0005789">
    <property type="term" value="C:endoplasmic reticulum membrane"/>
    <property type="evidence" value="ECO:0007669"/>
    <property type="project" value="UniProtKB-SubCell"/>
</dbReference>
<keyword evidence="3" id="KW-0444">Lipid biosynthesis</keyword>
<comment type="subcellular location">
    <subcellularLocation>
        <location evidence="1">Endoplasmic reticulum membrane</location>
        <topology evidence="1">Multi-pass membrane protein</topology>
    </subcellularLocation>
</comment>
<name>A0A139ATF9_GONPJ</name>
<protein>
    <submittedName>
        <fullName evidence="12">DAGAT-domain-containing protein</fullName>
    </submittedName>
</protein>
<accession>A0A139ATF9</accession>
<dbReference type="STRING" id="1344416.A0A139ATF9"/>
<keyword evidence="9" id="KW-0472">Membrane</keyword>
<feature type="region of interest" description="Disordered" evidence="11">
    <location>
        <begin position="329"/>
        <end position="372"/>
    </location>
</feature>
<evidence type="ECO:0000256" key="6">
    <source>
        <dbReference type="ARBA" id="ARBA00022824"/>
    </source>
</evidence>